<evidence type="ECO:0008006" key="4">
    <source>
        <dbReference type="Google" id="ProtNLM"/>
    </source>
</evidence>
<keyword evidence="3" id="KW-1185">Reference proteome</keyword>
<evidence type="ECO:0000313" key="2">
    <source>
        <dbReference type="EMBL" id="AOG60354.1"/>
    </source>
</evidence>
<protein>
    <recommendedName>
        <fullName evidence="4">Lipoprotein</fullName>
    </recommendedName>
</protein>
<dbReference type="RefSeq" id="WP_069116227.1">
    <property type="nucleotide sequence ID" value="NZ_CP017015.1"/>
</dbReference>
<sequence length="259" mass="29979">MKKLLLTLSSIFLIQSASIGVVSCSSSGGSSVWSYGIGDKNSELNALEGYISSYNRIKDRKKVEEIVYQYFTRNQFFTFDKNFLPSQKGYYVKFEFLDDDMKNYNFKVTLTDIIKVNEEDDFNYETVIDESSRLSRDFKISKSDDTKYQIALDKYIYNIADEKLEEKNPMIKLHISNYTKDDTYYISSNANDGPSSPFIDDYDFDKSDKSYIIIKFRNLNLPDIDDVLNVQFTVTSEYGKPAVALIYKRTVNKDAVNKI</sequence>
<proteinExistence type="predicted"/>
<organism evidence="2 3">
    <name type="scientific">Spiroplasma helicoides</name>
    <dbReference type="NCBI Taxonomy" id="216938"/>
    <lineage>
        <taxon>Bacteria</taxon>
        <taxon>Bacillati</taxon>
        <taxon>Mycoplasmatota</taxon>
        <taxon>Mollicutes</taxon>
        <taxon>Entomoplasmatales</taxon>
        <taxon>Spiroplasmataceae</taxon>
        <taxon>Spiroplasma</taxon>
    </lineage>
</organism>
<dbReference type="Proteomes" id="UP000094378">
    <property type="component" value="Chromosome"/>
</dbReference>
<name>A0A1B3SK93_9MOLU</name>
<feature type="signal peptide" evidence="1">
    <location>
        <begin position="1"/>
        <end position="19"/>
    </location>
</feature>
<dbReference type="PROSITE" id="PS51257">
    <property type="entry name" value="PROKAR_LIPOPROTEIN"/>
    <property type="match status" value="1"/>
</dbReference>
<gene>
    <name evidence="2" type="ORF">SHELI_v1c04030</name>
</gene>
<dbReference type="AlphaFoldDB" id="A0A1B3SK93"/>
<dbReference type="EMBL" id="CP017015">
    <property type="protein sequence ID" value="AOG60354.1"/>
    <property type="molecule type" value="Genomic_DNA"/>
</dbReference>
<evidence type="ECO:0000313" key="3">
    <source>
        <dbReference type="Proteomes" id="UP000094378"/>
    </source>
</evidence>
<reference evidence="2 3" key="1">
    <citation type="submission" date="2016-08" db="EMBL/GenBank/DDBJ databases">
        <title>Complete genome sequence of Spiroplasma helicoides TABS-2 (DSM 22551).</title>
        <authorList>
            <person name="Shen W.-Y."/>
            <person name="Lo W.-S."/>
            <person name="Lai Y.-C."/>
            <person name="Kuo C.-H."/>
        </authorList>
    </citation>
    <scope>NUCLEOTIDE SEQUENCE [LARGE SCALE GENOMIC DNA]</scope>
    <source>
        <strain evidence="2 3">TABS-2</strain>
    </source>
</reference>
<evidence type="ECO:0000256" key="1">
    <source>
        <dbReference type="SAM" id="SignalP"/>
    </source>
</evidence>
<feature type="chain" id="PRO_5008554022" description="Lipoprotein" evidence="1">
    <location>
        <begin position="20"/>
        <end position="259"/>
    </location>
</feature>
<accession>A0A1B3SK93</accession>
<keyword evidence="1" id="KW-0732">Signal</keyword>
<dbReference type="KEGG" id="shj:SHELI_v1c04030"/>
<dbReference type="OrthoDB" id="391332at2"/>